<evidence type="ECO:0000256" key="3">
    <source>
        <dbReference type="ARBA" id="ARBA00022843"/>
    </source>
</evidence>
<dbReference type="SUPFAM" id="SSF74788">
    <property type="entry name" value="Cullin repeat-like"/>
    <property type="match status" value="1"/>
</dbReference>
<accession>A0A9P6H3S9</accession>
<organism evidence="5 7">
    <name type="scientific">Thelephora terrestris</name>
    <dbReference type="NCBI Taxonomy" id="56493"/>
    <lineage>
        <taxon>Eukaryota</taxon>
        <taxon>Fungi</taxon>
        <taxon>Dikarya</taxon>
        <taxon>Basidiomycota</taxon>
        <taxon>Agaricomycotina</taxon>
        <taxon>Agaricomycetes</taxon>
        <taxon>Thelephorales</taxon>
        <taxon>Thelephoraceae</taxon>
        <taxon>Thelephora</taxon>
    </lineage>
</organism>
<dbReference type="InterPro" id="IPR001373">
    <property type="entry name" value="Cullin_N"/>
</dbReference>
<dbReference type="GO" id="GO:0031146">
    <property type="term" value="P:SCF-dependent proteasomal ubiquitin-dependent protein catabolic process"/>
    <property type="evidence" value="ECO:0007669"/>
    <property type="project" value="UniProtKB-ARBA"/>
</dbReference>
<reference evidence="5" key="1">
    <citation type="journal article" date="2020" name="Nat. Commun.">
        <title>Large-scale genome sequencing of mycorrhizal fungi provides insights into the early evolution of symbiotic traits.</title>
        <authorList>
            <person name="Miyauchi S."/>
            <person name="Kiss E."/>
            <person name="Kuo A."/>
            <person name="Drula E."/>
            <person name="Kohler A."/>
            <person name="Sanchez-Garcia M."/>
            <person name="Morin E."/>
            <person name="Andreopoulos B."/>
            <person name="Barry K.W."/>
            <person name="Bonito G."/>
            <person name="Buee M."/>
            <person name="Carver A."/>
            <person name="Chen C."/>
            <person name="Cichocki N."/>
            <person name="Clum A."/>
            <person name="Culley D."/>
            <person name="Crous P.W."/>
            <person name="Fauchery L."/>
            <person name="Girlanda M."/>
            <person name="Hayes R.D."/>
            <person name="Keri Z."/>
            <person name="LaButti K."/>
            <person name="Lipzen A."/>
            <person name="Lombard V."/>
            <person name="Magnuson J."/>
            <person name="Maillard F."/>
            <person name="Murat C."/>
            <person name="Nolan M."/>
            <person name="Ohm R.A."/>
            <person name="Pangilinan J."/>
            <person name="Pereira M.F."/>
            <person name="Perotto S."/>
            <person name="Peter M."/>
            <person name="Pfister S."/>
            <person name="Riley R."/>
            <person name="Sitrit Y."/>
            <person name="Stielow J.B."/>
            <person name="Szollosi G."/>
            <person name="Zifcakova L."/>
            <person name="Stursova M."/>
            <person name="Spatafora J.W."/>
            <person name="Tedersoo L."/>
            <person name="Vaario L.M."/>
            <person name="Yamada A."/>
            <person name="Yan M."/>
            <person name="Wang P."/>
            <person name="Xu J."/>
            <person name="Bruns T."/>
            <person name="Baldrian P."/>
            <person name="Vilgalys R."/>
            <person name="Dunand C."/>
            <person name="Henrissat B."/>
            <person name="Grigoriev I.V."/>
            <person name="Hibbett D."/>
            <person name="Nagy L.G."/>
            <person name="Martin F.M."/>
        </authorList>
    </citation>
    <scope>NUCLEOTIDE SEQUENCE</scope>
    <source>
        <strain evidence="5">UH-Tt-Lm1</strain>
    </source>
</reference>
<dbReference type="FunFam" id="1.20.1310.10:FF:000029">
    <property type="entry name" value="Cullin homolog 1"/>
    <property type="match status" value="1"/>
</dbReference>
<dbReference type="FunFam" id="1.20.1310.10:FF:000001">
    <property type="entry name" value="Cullin 3"/>
    <property type="match status" value="1"/>
</dbReference>
<dbReference type="Pfam" id="PF00888">
    <property type="entry name" value="Cullin"/>
    <property type="match status" value="1"/>
</dbReference>
<keyword evidence="2" id="KW-1017">Isopeptide bond</keyword>
<evidence type="ECO:0000256" key="1">
    <source>
        <dbReference type="ARBA" id="ARBA00006019"/>
    </source>
</evidence>
<evidence type="ECO:0000313" key="6">
    <source>
        <dbReference type="EMBL" id="KAF9790594.1"/>
    </source>
</evidence>
<dbReference type="InterPro" id="IPR016159">
    <property type="entry name" value="Cullin_repeat-like_dom_sf"/>
</dbReference>
<dbReference type="PANTHER" id="PTHR11932">
    <property type="entry name" value="CULLIN"/>
    <property type="match status" value="1"/>
</dbReference>
<sequence>MASNNSSTILLPHPDADAATQWAFLEEGLHHMMNEPQKVPYPKYMSLYTVSYNYCTTLKIHGGGKPNEVRDGSFMGRDLYEKVTDFLEKYLDTLKAASESLRDDELLRYYMKEWDRYTAGAQYMNRLFTYLNRHWVKPQRDRGKEGVYPVYILALVQWGTHFLPHIQSDRSKFTRATLRLVERHRKGQEADQTLVKKVVDTLLSLGIDETDLQKTTLVEYQEHFETAFLRATEKHYDAEAENFLAENTLIDYVKKVEEWLRVEGERADRDLDASTKKPLMSTCKGVLIQRHRKRIEEGVQSLADHEEEDVQRMHALLARTSDVLA</sequence>
<reference evidence="5" key="2">
    <citation type="submission" date="2020-11" db="EMBL/GenBank/DDBJ databases">
        <authorList>
            <consortium name="DOE Joint Genome Institute"/>
            <person name="Kuo A."/>
            <person name="Miyauchi S."/>
            <person name="Kiss E."/>
            <person name="Drula E."/>
            <person name="Kohler A."/>
            <person name="Sanchez-Garcia M."/>
            <person name="Andreopoulos B."/>
            <person name="Barry K.W."/>
            <person name="Bonito G."/>
            <person name="Buee M."/>
            <person name="Carver A."/>
            <person name="Chen C."/>
            <person name="Cichocki N."/>
            <person name="Clum A."/>
            <person name="Culley D."/>
            <person name="Crous P.W."/>
            <person name="Fauchery L."/>
            <person name="Girlanda M."/>
            <person name="Hayes R."/>
            <person name="Keri Z."/>
            <person name="Labutti K."/>
            <person name="Lipzen A."/>
            <person name="Lombard V."/>
            <person name="Magnuson J."/>
            <person name="Maillard F."/>
            <person name="Morin E."/>
            <person name="Murat C."/>
            <person name="Nolan M."/>
            <person name="Ohm R."/>
            <person name="Pangilinan J."/>
            <person name="Pereira M."/>
            <person name="Perotto S."/>
            <person name="Peter M."/>
            <person name="Riley R."/>
            <person name="Sitrit Y."/>
            <person name="Stielow B."/>
            <person name="Szollosi G."/>
            <person name="Zifcakova L."/>
            <person name="Stursova M."/>
            <person name="Spatafora J.W."/>
            <person name="Tedersoo L."/>
            <person name="Vaario L.-M."/>
            <person name="Yamada A."/>
            <person name="Yan M."/>
            <person name="Wang P."/>
            <person name="Xu J."/>
            <person name="Bruns T."/>
            <person name="Baldrian P."/>
            <person name="Vilgalys R."/>
            <person name="Henrissat B."/>
            <person name="Grigoriev I.V."/>
            <person name="Hibbett D."/>
            <person name="Nagy L.G."/>
            <person name="Martin F.M."/>
        </authorList>
    </citation>
    <scope>NUCLEOTIDE SEQUENCE</scope>
    <source>
        <strain evidence="5">UH-Tt-Lm1</strain>
    </source>
</reference>
<evidence type="ECO:0000256" key="2">
    <source>
        <dbReference type="ARBA" id="ARBA00022499"/>
    </source>
</evidence>
<dbReference type="InterPro" id="IPR045093">
    <property type="entry name" value="Cullin"/>
</dbReference>
<evidence type="ECO:0000313" key="7">
    <source>
        <dbReference type="Proteomes" id="UP000736335"/>
    </source>
</evidence>
<dbReference type="Proteomes" id="UP000736335">
    <property type="component" value="Unassembled WGS sequence"/>
</dbReference>
<dbReference type="GO" id="GO:0019005">
    <property type="term" value="C:SCF ubiquitin ligase complex"/>
    <property type="evidence" value="ECO:0007669"/>
    <property type="project" value="UniProtKB-ARBA"/>
</dbReference>
<feature type="domain" description="Cullin N-terminal" evidence="4">
    <location>
        <begin position="22"/>
        <end position="321"/>
    </location>
</feature>
<evidence type="ECO:0000259" key="4">
    <source>
        <dbReference type="Pfam" id="PF00888"/>
    </source>
</evidence>
<dbReference type="EMBL" id="WIUZ02000002">
    <property type="protein sequence ID" value="KAF9790594.1"/>
    <property type="molecule type" value="Genomic_DNA"/>
</dbReference>
<dbReference type="OrthoDB" id="27073at2759"/>
<dbReference type="AlphaFoldDB" id="A0A9P6H3S9"/>
<name>A0A9P6H3S9_9AGAM</name>
<comment type="similarity">
    <text evidence="1">Belongs to the cullin family.</text>
</comment>
<comment type="caution">
    <text evidence="5">The sequence shown here is derived from an EMBL/GenBank/DDBJ whole genome shotgun (WGS) entry which is preliminary data.</text>
</comment>
<protein>
    <submittedName>
        <fullName evidence="5">Cullin repeat-containing protein</fullName>
    </submittedName>
</protein>
<keyword evidence="3" id="KW-0832">Ubl conjugation</keyword>
<dbReference type="Gene3D" id="1.20.1310.10">
    <property type="entry name" value="Cullin Repeats"/>
    <property type="match status" value="2"/>
</dbReference>
<dbReference type="EMBL" id="WIUZ02000052">
    <property type="protein sequence ID" value="KAF9777293.1"/>
    <property type="molecule type" value="Genomic_DNA"/>
</dbReference>
<gene>
    <name evidence="5" type="ORF">BJ322DRAFT_1115125</name>
    <name evidence="6" type="ORF">BJ322DRAFT_999363</name>
</gene>
<evidence type="ECO:0000313" key="5">
    <source>
        <dbReference type="EMBL" id="KAF9777293.1"/>
    </source>
</evidence>
<proteinExistence type="inferred from homology"/>
<dbReference type="GO" id="GO:0031625">
    <property type="term" value="F:ubiquitin protein ligase binding"/>
    <property type="evidence" value="ECO:0007669"/>
    <property type="project" value="InterPro"/>
</dbReference>
<keyword evidence="7" id="KW-1185">Reference proteome</keyword>